<proteinExistence type="predicted"/>
<accession>A0A087B4Z9</accession>
<reference evidence="1 2" key="1">
    <citation type="submission" date="2014-03" db="EMBL/GenBank/DDBJ databases">
        <title>Genomics of Bifidobacteria.</title>
        <authorList>
            <person name="Ventura M."/>
            <person name="Milani C."/>
            <person name="Lugli G.A."/>
        </authorList>
    </citation>
    <scope>NUCLEOTIDE SEQUENCE [LARGE SCALE GENOMIC DNA]</scope>
    <source>
        <strain evidence="1 2">LMG 10738</strain>
    </source>
</reference>
<name>A0A087B4Z9_9BIFI</name>
<keyword evidence="2" id="KW-1185">Reference proteome</keyword>
<sequence>MSLIALLLAILAVALGVVSLVLQWLHADVADHNTRTLFDRTRTLHHLHLSTKHRVDDLEDKMNKIDEWAQQ</sequence>
<dbReference type="AlphaFoldDB" id="A0A087B4Z9"/>
<protein>
    <submittedName>
        <fullName evidence="1">Uncharacterized protein</fullName>
    </submittedName>
</protein>
<gene>
    <name evidence="1" type="ORF">BCUN_0601</name>
</gene>
<organism evidence="1 2">
    <name type="scientific">Bifidobacterium cuniculi</name>
    <dbReference type="NCBI Taxonomy" id="1688"/>
    <lineage>
        <taxon>Bacteria</taxon>
        <taxon>Bacillati</taxon>
        <taxon>Actinomycetota</taxon>
        <taxon>Actinomycetes</taxon>
        <taxon>Bifidobacteriales</taxon>
        <taxon>Bifidobacteriaceae</taxon>
        <taxon>Bifidobacterium</taxon>
    </lineage>
</organism>
<dbReference type="STRING" id="1688.BCUN_0601"/>
<comment type="caution">
    <text evidence="1">The sequence shown here is derived from an EMBL/GenBank/DDBJ whole genome shotgun (WGS) entry which is preliminary data.</text>
</comment>
<dbReference type="RefSeq" id="WP_033515338.1">
    <property type="nucleotide sequence ID" value="NZ_JGYV01000001.1"/>
</dbReference>
<dbReference type="EMBL" id="JGYV01000001">
    <property type="protein sequence ID" value="KFI66099.1"/>
    <property type="molecule type" value="Genomic_DNA"/>
</dbReference>
<dbReference type="Proteomes" id="UP000029067">
    <property type="component" value="Unassembled WGS sequence"/>
</dbReference>
<evidence type="ECO:0000313" key="1">
    <source>
        <dbReference type="EMBL" id="KFI66099.1"/>
    </source>
</evidence>
<evidence type="ECO:0000313" key="2">
    <source>
        <dbReference type="Proteomes" id="UP000029067"/>
    </source>
</evidence>